<protein>
    <submittedName>
        <fullName evidence="1">Uncharacterized protein</fullName>
    </submittedName>
</protein>
<dbReference type="Proteomes" id="UP000708208">
    <property type="component" value="Unassembled WGS sequence"/>
</dbReference>
<reference evidence="1" key="1">
    <citation type="submission" date="2021-06" db="EMBL/GenBank/DDBJ databases">
        <authorList>
            <person name="Hodson N. C."/>
            <person name="Mongue J. A."/>
            <person name="Jaron S. K."/>
        </authorList>
    </citation>
    <scope>NUCLEOTIDE SEQUENCE</scope>
</reference>
<sequence>MDQGQKLEW</sequence>
<proteinExistence type="predicted"/>
<accession>A0A8J2KNC2</accession>
<name>A0A8J2KNC2_9HEXA</name>
<dbReference type="EMBL" id="CAJVCH010399275">
    <property type="protein sequence ID" value="CAG7817640.1"/>
    <property type="molecule type" value="Genomic_DNA"/>
</dbReference>
<comment type="caution">
    <text evidence="1">The sequence shown here is derived from an EMBL/GenBank/DDBJ whole genome shotgun (WGS) entry which is preliminary data.</text>
</comment>
<gene>
    <name evidence="1" type="ORF">AFUS01_LOCUS28193</name>
</gene>
<organism evidence="1 2">
    <name type="scientific">Allacma fusca</name>
    <dbReference type="NCBI Taxonomy" id="39272"/>
    <lineage>
        <taxon>Eukaryota</taxon>
        <taxon>Metazoa</taxon>
        <taxon>Ecdysozoa</taxon>
        <taxon>Arthropoda</taxon>
        <taxon>Hexapoda</taxon>
        <taxon>Collembola</taxon>
        <taxon>Symphypleona</taxon>
        <taxon>Sminthuridae</taxon>
        <taxon>Allacma</taxon>
    </lineage>
</organism>
<keyword evidence="2" id="KW-1185">Reference proteome</keyword>
<evidence type="ECO:0000313" key="2">
    <source>
        <dbReference type="Proteomes" id="UP000708208"/>
    </source>
</evidence>
<evidence type="ECO:0000313" key="1">
    <source>
        <dbReference type="EMBL" id="CAG7817640.1"/>
    </source>
</evidence>